<evidence type="ECO:0000256" key="1">
    <source>
        <dbReference type="ARBA" id="ARBA00022741"/>
    </source>
</evidence>
<dbReference type="InterPro" id="IPR003593">
    <property type="entry name" value="AAA+_ATPase"/>
</dbReference>
<dbReference type="OrthoDB" id="27435at2759"/>
<keyword evidence="2" id="KW-0067">ATP-binding</keyword>
<keyword evidence="5" id="KW-1185">Reference proteome</keyword>
<evidence type="ECO:0000256" key="2">
    <source>
        <dbReference type="ARBA" id="ARBA00022840"/>
    </source>
</evidence>
<dbReference type="GO" id="GO:0005524">
    <property type="term" value="F:ATP binding"/>
    <property type="evidence" value="ECO:0007669"/>
    <property type="project" value="UniProtKB-KW"/>
</dbReference>
<feature type="domain" description="AAA+ ATPase" evidence="3">
    <location>
        <begin position="569"/>
        <end position="707"/>
    </location>
</feature>
<dbReference type="HOGENOM" id="CLU_000688_12_3_1"/>
<protein>
    <recommendedName>
        <fullName evidence="3">AAA+ ATPase domain-containing protein</fullName>
    </recommendedName>
</protein>
<evidence type="ECO:0000259" key="3">
    <source>
        <dbReference type="SMART" id="SM00382"/>
    </source>
</evidence>
<dbReference type="CDD" id="cd19511">
    <property type="entry name" value="RecA-like_CDC48_r2-like"/>
    <property type="match status" value="1"/>
</dbReference>
<feature type="domain" description="AAA+ ATPase" evidence="3">
    <location>
        <begin position="291"/>
        <end position="435"/>
    </location>
</feature>
<dbReference type="Pfam" id="PF00004">
    <property type="entry name" value="AAA"/>
    <property type="match status" value="2"/>
</dbReference>
<dbReference type="InterPro" id="IPR003959">
    <property type="entry name" value="ATPase_AAA_core"/>
</dbReference>
<dbReference type="AlphaFoldDB" id="A0A067PKM4"/>
<dbReference type="GO" id="GO:0005737">
    <property type="term" value="C:cytoplasm"/>
    <property type="evidence" value="ECO:0007669"/>
    <property type="project" value="TreeGrafter"/>
</dbReference>
<dbReference type="SMART" id="SM00382">
    <property type="entry name" value="AAA"/>
    <property type="match status" value="2"/>
</dbReference>
<organism evidence="4 5">
    <name type="scientific">Jaapia argillacea MUCL 33604</name>
    <dbReference type="NCBI Taxonomy" id="933084"/>
    <lineage>
        <taxon>Eukaryota</taxon>
        <taxon>Fungi</taxon>
        <taxon>Dikarya</taxon>
        <taxon>Basidiomycota</taxon>
        <taxon>Agaricomycotina</taxon>
        <taxon>Agaricomycetes</taxon>
        <taxon>Agaricomycetidae</taxon>
        <taxon>Jaapiales</taxon>
        <taxon>Jaapiaceae</taxon>
        <taxon>Jaapia</taxon>
    </lineage>
</organism>
<evidence type="ECO:0000313" key="5">
    <source>
        <dbReference type="Proteomes" id="UP000027265"/>
    </source>
</evidence>
<dbReference type="FunCoup" id="A0A067PKM4">
    <property type="interactions" value="404"/>
</dbReference>
<dbReference type="SUPFAM" id="SSF52540">
    <property type="entry name" value="P-loop containing nucleoside triphosphate hydrolases"/>
    <property type="match status" value="2"/>
</dbReference>
<dbReference type="FunFam" id="3.40.50.300:FF:001985">
    <property type="entry name" value="Chromosome 9, whole genome shotgun sequence"/>
    <property type="match status" value="1"/>
</dbReference>
<dbReference type="FunFam" id="3.40.50.300:FF:000661">
    <property type="entry name" value="calmodulin-interacting protein 111 isoform X1"/>
    <property type="match status" value="1"/>
</dbReference>
<dbReference type="InterPro" id="IPR050168">
    <property type="entry name" value="AAA_ATPase_domain"/>
</dbReference>
<dbReference type="InterPro" id="IPR027417">
    <property type="entry name" value="P-loop_NTPase"/>
</dbReference>
<dbReference type="InterPro" id="IPR041569">
    <property type="entry name" value="AAA_lid_3"/>
</dbReference>
<dbReference type="Pfam" id="PF17862">
    <property type="entry name" value="AAA_lid_3"/>
    <property type="match status" value="2"/>
</dbReference>
<dbReference type="Gene3D" id="3.40.50.300">
    <property type="entry name" value="P-loop containing nucleotide triphosphate hydrolases"/>
    <property type="match status" value="2"/>
</dbReference>
<dbReference type="InParanoid" id="A0A067PKM4"/>
<accession>A0A067PKM4</accession>
<proteinExistence type="predicted"/>
<dbReference type="EMBL" id="KL197747">
    <property type="protein sequence ID" value="KDQ51567.1"/>
    <property type="molecule type" value="Genomic_DNA"/>
</dbReference>
<dbReference type="Gene3D" id="1.10.8.60">
    <property type="match status" value="2"/>
</dbReference>
<dbReference type="Proteomes" id="UP000027265">
    <property type="component" value="Unassembled WGS sequence"/>
</dbReference>
<sequence length="802" mass="86326">MASIASKTFVISLSDVSEDAPRATRRIYIHADVLKAAKLSTGDVVAIHAENCPGRNKAYSVGIVWPSLERSQDGKSAISVASSLLLTARLSEGSKVKVCPLAGKSPPGLPSLRQIQDAGIVRVKEITATEHASPSSAPKPTKKGRDWLLLLVREALGTHVDLKYLSPTQTLDIVYEGRSRRFAVASVSLRRSAANHSSEDLSTTFQALSLDLPPQLWAVGWDTSVFIEEDKIRKKDDGTPHKPEIEALAHTSLNDAYTSVGGLHKQIQQIRDLLEIPLTRPELFRHFGLKPPRGILLHGPPGTGKTHLARAIASSTSSSILVVNGPELSSAYHGETESKLRAVFQEARSKSPCIVVLDEVDALCPKREDGGQGGEVEKRVVATLLTIMDGMVDEDLDEGGGRVVVVATTNRPNAIDPALRRPGRFDREIEIGVPDAEARYSILNVLLSKTPHTLSDIDIRSVASQAHGYVGADLAAVVREAGTTAIKRYLPTITLDSSAPPTLPNLLPSDLQLALPTIRPSALRSLYLSTTPISFSSIGGLSSTIAKLRETVEWPLKHPEVFERLGVRPVKGVLLYGPPGCAKTVLVRALAGESGVNFVAVKGPELLSKFVGESERAVREIFAKARAASPAIIFFDEIDAIATSRSSSDVSSSPHEGVLTSLLNEMDGVQELVGVTVVAATNRPDVIDSALMRPGRLDRLLYVGPPDQKGREEILRIRMAKMSVEEGINVDEIAAMTEGCSGAEITALCQEAALLTMRLNMNASFVSQKAFVAAARAIKRQITPEVVERFRSWSKNSGLTDV</sequence>
<gene>
    <name evidence="4" type="ORF">JAAARDRAFT_139937</name>
</gene>
<dbReference type="STRING" id="933084.A0A067PKM4"/>
<reference evidence="5" key="1">
    <citation type="journal article" date="2014" name="Proc. Natl. Acad. Sci. U.S.A.">
        <title>Extensive sampling of basidiomycete genomes demonstrates inadequacy of the white-rot/brown-rot paradigm for wood decay fungi.</title>
        <authorList>
            <person name="Riley R."/>
            <person name="Salamov A.A."/>
            <person name="Brown D.W."/>
            <person name="Nagy L.G."/>
            <person name="Floudas D."/>
            <person name="Held B.W."/>
            <person name="Levasseur A."/>
            <person name="Lombard V."/>
            <person name="Morin E."/>
            <person name="Otillar R."/>
            <person name="Lindquist E.A."/>
            <person name="Sun H."/>
            <person name="LaButti K.M."/>
            <person name="Schmutz J."/>
            <person name="Jabbour D."/>
            <person name="Luo H."/>
            <person name="Baker S.E."/>
            <person name="Pisabarro A.G."/>
            <person name="Walton J.D."/>
            <person name="Blanchette R.A."/>
            <person name="Henrissat B."/>
            <person name="Martin F."/>
            <person name="Cullen D."/>
            <person name="Hibbett D.S."/>
            <person name="Grigoriev I.V."/>
        </authorList>
    </citation>
    <scope>NUCLEOTIDE SEQUENCE [LARGE SCALE GENOMIC DNA]</scope>
    <source>
        <strain evidence="5">MUCL 33604</strain>
    </source>
</reference>
<dbReference type="PANTHER" id="PTHR23077">
    <property type="entry name" value="AAA-FAMILY ATPASE"/>
    <property type="match status" value="1"/>
</dbReference>
<dbReference type="PROSITE" id="PS00674">
    <property type="entry name" value="AAA"/>
    <property type="match status" value="2"/>
</dbReference>
<dbReference type="PANTHER" id="PTHR23077:SF27">
    <property type="entry name" value="ATPASE FAMILY GENE 2 PROTEIN HOMOLOG A"/>
    <property type="match status" value="1"/>
</dbReference>
<keyword evidence="1" id="KW-0547">Nucleotide-binding</keyword>
<dbReference type="GO" id="GO:0016887">
    <property type="term" value="F:ATP hydrolysis activity"/>
    <property type="evidence" value="ECO:0007669"/>
    <property type="project" value="InterPro"/>
</dbReference>
<dbReference type="InterPro" id="IPR003960">
    <property type="entry name" value="ATPase_AAA_CS"/>
</dbReference>
<dbReference type="CDD" id="cd19503">
    <property type="entry name" value="RecA-like_CDC48_NLV2_r1-like"/>
    <property type="match status" value="1"/>
</dbReference>
<name>A0A067PKM4_9AGAM</name>
<evidence type="ECO:0000313" key="4">
    <source>
        <dbReference type="EMBL" id="KDQ51567.1"/>
    </source>
</evidence>